<reference evidence="1" key="1">
    <citation type="submission" date="2020-08" db="EMBL/GenBank/DDBJ databases">
        <title>Multicomponent nature underlies the extraordinary mechanical properties of spider dragline silk.</title>
        <authorList>
            <person name="Kono N."/>
            <person name="Nakamura H."/>
            <person name="Mori M."/>
            <person name="Yoshida Y."/>
            <person name="Ohtoshi R."/>
            <person name="Malay A.D."/>
            <person name="Moran D.A.P."/>
            <person name="Tomita M."/>
            <person name="Numata K."/>
            <person name="Arakawa K."/>
        </authorList>
    </citation>
    <scope>NUCLEOTIDE SEQUENCE</scope>
</reference>
<accession>A0A8X6P2A7</accession>
<feature type="non-terminal residue" evidence="1">
    <location>
        <position position="1"/>
    </location>
</feature>
<protein>
    <submittedName>
        <fullName evidence="1">Uncharacterized protein</fullName>
    </submittedName>
</protein>
<proteinExistence type="predicted"/>
<gene>
    <name evidence="1" type="ORF">NPIL_102701</name>
</gene>
<organism evidence="1 2">
    <name type="scientific">Nephila pilipes</name>
    <name type="common">Giant wood spider</name>
    <name type="synonym">Nephila maculata</name>
    <dbReference type="NCBI Taxonomy" id="299642"/>
    <lineage>
        <taxon>Eukaryota</taxon>
        <taxon>Metazoa</taxon>
        <taxon>Ecdysozoa</taxon>
        <taxon>Arthropoda</taxon>
        <taxon>Chelicerata</taxon>
        <taxon>Arachnida</taxon>
        <taxon>Araneae</taxon>
        <taxon>Araneomorphae</taxon>
        <taxon>Entelegynae</taxon>
        <taxon>Araneoidea</taxon>
        <taxon>Nephilidae</taxon>
        <taxon>Nephila</taxon>
    </lineage>
</organism>
<comment type="caution">
    <text evidence="1">The sequence shown here is derived from an EMBL/GenBank/DDBJ whole genome shotgun (WGS) entry which is preliminary data.</text>
</comment>
<evidence type="ECO:0000313" key="1">
    <source>
        <dbReference type="EMBL" id="GFT47196.1"/>
    </source>
</evidence>
<keyword evidence="2" id="KW-1185">Reference proteome</keyword>
<dbReference type="EMBL" id="BMAW01016115">
    <property type="protein sequence ID" value="GFT47196.1"/>
    <property type="molecule type" value="Genomic_DNA"/>
</dbReference>
<sequence>EKSGFKEKVAIDGRQEHQMSKSSTWVALDSRLLRGKSLRLDLYSFGNQLNSKFRYDYSRSPNRRRFNNNVYDFIIPDSTHPVDLMV</sequence>
<evidence type="ECO:0000313" key="2">
    <source>
        <dbReference type="Proteomes" id="UP000887013"/>
    </source>
</evidence>
<dbReference type="AlphaFoldDB" id="A0A8X6P2A7"/>
<dbReference type="Proteomes" id="UP000887013">
    <property type="component" value="Unassembled WGS sequence"/>
</dbReference>
<name>A0A8X6P2A7_NEPPI</name>